<feature type="chain" id="PRO_5041725417" evidence="3">
    <location>
        <begin position="26"/>
        <end position="353"/>
    </location>
</feature>
<comment type="caution">
    <text evidence="4">The sequence shown here is derived from an EMBL/GenBank/DDBJ whole genome shotgun (WGS) entry which is preliminary data.</text>
</comment>
<proteinExistence type="predicted"/>
<accession>A0AA91YWT0</accession>
<feature type="signal peptide" evidence="3">
    <location>
        <begin position="1"/>
        <end position="25"/>
    </location>
</feature>
<dbReference type="EMBL" id="NMPZ01000015">
    <property type="protein sequence ID" value="OXL43636.1"/>
    <property type="molecule type" value="Genomic_DNA"/>
</dbReference>
<name>A0AA91YWT0_9BACT</name>
<gene>
    <name evidence="4" type="ORF">CFT61_10245</name>
</gene>
<dbReference type="AlphaFoldDB" id="A0AA91YWT0"/>
<sequence>MNQTNYLKLFSIVAFLALASVSCWATAESLHLLLSSWPTIMCWIVTVCFFVIASLGTKMIVDSLNQKIYMEKRGMNLVLGIIILVVFWLVCSLPTNTHTFFYRTVINDKVTTDISTTCGYLGQIKNNSNNKKQASLKVNELKNSLDALLGELEAEIMNEANPGFGPKSKEIFRKFAKLLCVDKLEPLAIKGTSKQDRQKLCDAYRTKFYILADSRANNIMNNIMTPNAENLKETKAIEQNLHIVKSSIDNGTIDLNDADDIKDVCDKLNQGYNTIKKNKDFVNFSSKEDEMLYTADNPVTKVKRMISVFDVWEDFLKGQYAGHGFAFWIVISILVDVAAFIFFDIAFKKREMM</sequence>
<keyword evidence="3" id="KW-0732">Signal</keyword>
<protein>
    <submittedName>
        <fullName evidence="4">Uncharacterized protein</fullName>
    </submittedName>
</protein>
<keyword evidence="2" id="KW-0472">Membrane</keyword>
<reference evidence="4 5" key="1">
    <citation type="submission" date="2017-07" db="EMBL/GenBank/DDBJ databases">
        <title>Draft genome sequence of Prevotella copri isolated from the gut of healthy adult Indian.</title>
        <authorList>
            <person name="Das B."/>
            <person name="Bag S."/>
            <person name="Ghosh T.S."/>
        </authorList>
    </citation>
    <scope>NUCLEOTIDE SEQUENCE [LARGE SCALE GENOMIC DNA]</scope>
    <source>
        <strain evidence="4 5">Indica</strain>
    </source>
</reference>
<keyword evidence="2" id="KW-1133">Transmembrane helix</keyword>
<feature type="transmembrane region" description="Helical" evidence="2">
    <location>
        <begin position="37"/>
        <end position="56"/>
    </location>
</feature>
<organism evidence="4 5">
    <name type="scientific">Segatella copri</name>
    <dbReference type="NCBI Taxonomy" id="165179"/>
    <lineage>
        <taxon>Bacteria</taxon>
        <taxon>Pseudomonadati</taxon>
        <taxon>Bacteroidota</taxon>
        <taxon>Bacteroidia</taxon>
        <taxon>Bacteroidales</taxon>
        <taxon>Prevotellaceae</taxon>
        <taxon>Segatella</taxon>
    </lineage>
</organism>
<evidence type="ECO:0000256" key="2">
    <source>
        <dbReference type="SAM" id="Phobius"/>
    </source>
</evidence>
<evidence type="ECO:0000256" key="1">
    <source>
        <dbReference type="SAM" id="Coils"/>
    </source>
</evidence>
<dbReference type="RefSeq" id="WP_142990610.1">
    <property type="nucleotide sequence ID" value="NZ_NMPZ01000015.1"/>
</dbReference>
<evidence type="ECO:0000313" key="5">
    <source>
        <dbReference type="Proteomes" id="UP000215155"/>
    </source>
</evidence>
<feature type="coiled-coil region" evidence="1">
    <location>
        <begin position="124"/>
        <end position="158"/>
    </location>
</feature>
<feature type="transmembrane region" description="Helical" evidence="2">
    <location>
        <begin position="325"/>
        <end position="347"/>
    </location>
</feature>
<feature type="transmembrane region" description="Helical" evidence="2">
    <location>
        <begin position="77"/>
        <end position="95"/>
    </location>
</feature>
<dbReference type="Proteomes" id="UP000215155">
    <property type="component" value="Unassembled WGS sequence"/>
</dbReference>
<keyword evidence="2" id="KW-0812">Transmembrane</keyword>
<evidence type="ECO:0000313" key="4">
    <source>
        <dbReference type="EMBL" id="OXL43636.1"/>
    </source>
</evidence>
<evidence type="ECO:0000256" key="3">
    <source>
        <dbReference type="SAM" id="SignalP"/>
    </source>
</evidence>
<keyword evidence="1" id="KW-0175">Coiled coil</keyword>